<dbReference type="InterPro" id="IPR036610">
    <property type="entry name" value="PEBP-like_sf"/>
</dbReference>
<comment type="caution">
    <text evidence="1">The sequence shown here is derived from an EMBL/GenBank/DDBJ whole genome shotgun (WGS) entry which is preliminary data.</text>
</comment>
<dbReference type="AlphaFoldDB" id="X1CAP0"/>
<name>X1CAP0_9ZZZZ</name>
<evidence type="ECO:0008006" key="2">
    <source>
        <dbReference type="Google" id="ProtNLM"/>
    </source>
</evidence>
<evidence type="ECO:0000313" key="1">
    <source>
        <dbReference type="EMBL" id="GAG81396.1"/>
    </source>
</evidence>
<reference evidence="1" key="1">
    <citation type="journal article" date="2014" name="Front. Microbiol.">
        <title>High frequency of phylogenetically diverse reductive dehalogenase-homologous genes in deep subseafloor sedimentary metagenomes.</title>
        <authorList>
            <person name="Kawai M."/>
            <person name="Futagami T."/>
            <person name="Toyoda A."/>
            <person name="Takaki Y."/>
            <person name="Nishi S."/>
            <person name="Hori S."/>
            <person name="Arai W."/>
            <person name="Tsubouchi T."/>
            <person name="Morono Y."/>
            <person name="Uchiyama I."/>
            <person name="Ito T."/>
            <person name="Fujiyama A."/>
            <person name="Inagaki F."/>
            <person name="Takami H."/>
        </authorList>
    </citation>
    <scope>NUCLEOTIDE SEQUENCE</scope>
    <source>
        <strain evidence="1">Expedition CK06-06</strain>
    </source>
</reference>
<proteinExistence type="predicted"/>
<sequence length="34" mass="4031">MKLISDNFKDNELMTKTYTCDGKDISPHIKWEEV</sequence>
<accession>X1CAP0</accession>
<dbReference type="SUPFAM" id="SSF49777">
    <property type="entry name" value="PEBP-like"/>
    <property type="match status" value="1"/>
</dbReference>
<dbReference type="EMBL" id="BART01012470">
    <property type="protein sequence ID" value="GAG81396.1"/>
    <property type="molecule type" value="Genomic_DNA"/>
</dbReference>
<dbReference type="Gene3D" id="3.90.280.10">
    <property type="entry name" value="PEBP-like"/>
    <property type="match status" value="1"/>
</dbReference>
<feature type="non-terminal residue" evidence="1">
    <location>
        <position position="34"/>
    </location>
</feature>
<gene>
    <name evidence="1" type="ORF">S01H4_26015</name>
</gene>
<protein>
    <recommendedName>
        <fullName evidence="2">YbhB and YbcL</fullName>
    </recommendedName>
</protein>
<organism evidence="1">
    <name type="scientific">marine sediment metagenome</name>
    <dbReference type="NCBI Taxonomy" id="412755"/>
    <lineage>
        <taxon>unclassified sequences</taxon>
        <taxon>metagenomes</taxon>
        <taxon>ecological metagenomes</taxon>
    </lineage>
</organism>